<dbReference type="Gene3D" id="3.20.20.370">
    <property type="entry name" value="Glycoside hydrolase/deacetylase"/>
    <property type="match status" value="1"/>
</dbReference>
<dbReference type="Pfam" id="PF01522">
    <property type="entry name" value="Polysacc_deac_1"/>
    <property type="match status" value="1"/>
</dbReference>
<dbReference type="CDD" id="cd10948">
    <property type="entry name" value="CE4_BsPdaA_like"/>
    <property type="match status" value="1"/>
</dbReference>
<comment type="caution">
    <text evidence="2">The sequence shown here is derived from an EMBL/GenBank/DDBJ whole genome shotgun (WGS) entry which is preliminary data.</text>
</comment>
<dbReference type="EMBL" id="JBJHZZ010000003">
    <property type="protein sequence ID" value="MFL0246892.1"/>
    <property type="molecule type" value="Genomic_DNA"/>
</dbReference>
<organism evidence="2 3">
    <name type="scientific">Candidatus Clostridium stratigraminis</name>
    <dbReference type="NCBI Taxonomy" id="3381661"/>
    <lineage>
        <taxon>Bacteria</taxon>
        <taxon>Bacillati</taxon>
        <taxon>Bacillota</taxon>
        <taxon>Clostridia</taxon>
        <taxon>Eubacteriales</taxon>
        <taxon>Clostridiaceae</taxon>
        <taxon>Clostridium</taxon>
    </lineage>
</organism>
<dbReference type="NCBIfam" id="TIGR02884">
    <property type="entry name" value="spore_pdaA"/>
    <property type="match status" value="1"/>
</dbReference>
<evidence type="ECO:0000313" key="3">
    <source>
        <dbReference type="Proteomes" id="UP001623591"/>
    </source>
</evidence>
<accession>A0ABW8T576</accession>
<dbReference type="PANTHER" id="PTHR10587:SF78">
    <property type="entry name" value="PEPTIDOGLYCAN-N-ACETYLMURAMIC ACID DEACETYLASE PDAA"/>
    <property type="match status" value="1"/>
</dbReference>
<evidence type="ECO:0000313" key="2">
    <source>
        <dbReference type="EMBL" id="MFL0246892.1"/>
    </source>
</evidence>
<feature type="domain" description="NodB homology" evidence="1">
    <location>
        <begin position="122"/>
        <end position="306"/>
    </location>
</feature>
<dbReference type="PROSITE" id="PS51677">
    <property type="entry name" value="NODB"/>
    <property type="match status" value="1"/>
</dbReference>
<gene>
    <name evidence="2" type="primary">pdaA</name>
    <name evidence="2" type="ORF">ACJDUG_07905</name>
</gene>
<dbReference type="PANTHER" id="PTHR10587">
    <property type="entry name" value="GLYCOSYL TRANSFERASE-RELATED"/>
    <property type="match status" value="1"/>
</dbReference>
<dbReference type="RefSeq" id="WP_406769357.1">
    <property type="nucleotide sequence ID" value="NZ_JBJHZZ010000003.1"/>
</dbReference>
<keyword evidence="3" id="KW-1185">Reference proteome</keyword>
<dbReference type="InterPro" id="IPR002509">
    <property type="entry name" value="NODB_dom"/>
</dbReference>
<sequence length="312" mass="35825">MLKKAICLSLAFPLSLNIFPFNNNIKDIFSKANENKPFKVESFKENLQVDDLDKNTINNHIKKNLNSFFEKKITVDDLKLNTTERNWFFQPKKDGSPSGEPPDVLELLKSYSGYYLGDTSKKIIYLTFDEGYENGYSAKILDSLKANNVKAAFFVTTDYIKRNPDLIKRMSTEGHLVCNHSTTHPSMAQSAMKDKVKFENEFANCEKAFEEVTSTKMPKFFRPPMGKYSELSLYYTQALGYKSIFWSFAYKDWLPDNQPSIEAAKKIIMERTHNGGIFLLHAVSKTNAAIMDSILKEWKGKGFEFKTLNELP</sequence>
<dbReference type="InterPro" id="IPR050248">
    <property type="entry name" value="Polysacc_deacetylase_ArnD"/>
</dbReference>
<name>A0ABW8T576_9CLOT</name>
<proteinExistence type="predicted"/>
<dbReference type="SUPFAM" id="SSF88713">
    <property type="entry name" value="Glycoside hydrolase/deacetylase"/>
    <property type="match status" value="1"/>
</dbReference>
<dbReference type="InterPro" id="IPR014235">
    <property type="entry name" value="Spore_PdaA"/>
</dbReference>
<dbReference type="Proteomes" id="UP001623591">
    <property type="component" value="Unassembled WGS sequence"/>
</dbReference>
<reference evidence="2 3" key="1">
    <citation type="submission" date="2024-11" db="EMBL/GenBank/DDBJ databases">
        <authorList>
            <person name="Heng Y.C."/>
            <person name="Lim A.C.H."/>
            <person name="Lee J.K.Y."/>
            <person name="Kittelmann S."/>
        </authorList>
    </citation>
    <scope>NUCLEOTIDE SEQUENCE [LARGE SCALE GENOMIC DNA]</scope>
    <source>
        <strain evidence="2 3">WILCCON 0185</strain>
    </source>
</reference>
<protein>
    <submittedName>
        <fullName evidence="2">Delta-lactam-biosynthetic de-N-acetylase</fullName>
    </submittedName>
</protein>
<evidence type="ECO:0000259" key="1">
    <source>
        <dbReference type="PROSITE" id="PS51677"/>
    </source>
</evidence>
<dbReference type="InterPro" id="IPR011330">
    <property type="entry name" value="Glyco_hydro/deAcase_b/a-brl"/>
</dbReference>